<dbReference type="InterPro" id="IPR011257">
    <property type="entry name" value="DNA_glycosylase"/>
</dbReference>
<dbReference type="RefSeq" id="WP_381854942.1">
    <property type="nucleotide sequence ID" value="NZ_CP108125.1"/>
</dbReference>
<name>A0ABZ1IUD7_9ACTN</name>
<evidence type="ECO:0000256" key="1">
    <source>
        <dbReference type="ARBA" id="ARBA00022763"/>
    </source>
</evidence>
<keyword evidence="2" id="KW-0234">DNA repair</keyword>
<dbReference type="SUPFAM" id="SSF48150">
    <property type="entry name" value="DNA-glycosylase"/>
    <property type="match status" value="1"/>
</dbReference>
<dbReference type="PANTHER" id="PTHR43003">
    <property type="entry name" value="DNA-3-METHYLADENINE GLYCOSYLASE"/>
    <property type="match status" value="1"/>
</dbReference>
<reference evidence="3 4" key="1">
    <citation type="submission" date="2022-10" db="EMBL/GenBank/DDBJ databases">
        <title>The complete genomes of actinobacterial strains from the NBC collection.</title>
        <authorList>
            <person name="Joergensen T.S."/>
            <person name="Alvarez Arevalo M."/>
            <person name="Sterndorff E.B."/>
            <person name="Faurdal D."/>
            <person name="Vuksanovic O."/>
            <person name="Mourched A.-S."/>
            <person name="Charusanti P."/>
            <person name="Shaw S."/>
            <person name="Blin K."/>
            <person name="Weber T."/>
        </authorList>
    </citation>
    <scope>NUCLEOTIDE SEQUENCE [LARGE SCALE GENOMIC DNA]</scope>
    <source>
        <strain evidence="3 4">NBC_00206</strain>
    </source>
</reference>
<protein>
    <submittedName>
        <fullName evidence="3">DNA-3-methyladenine glycosylase 2 family protein</fullName>
    </submittedName>
</protein>
<evidence type="ECO:0000313" key="3">
    <source>
        <dbReference type="EMBL" id="WTO83446.1"/>
    </source>
</evidence>
<evidence type="ECO:0000313" key="4">
    <source>
        <dbReference type="Proteomes" id="UP001622690"/>
    </source>
</evidence>
<dbReference type="Proteomes" id="UP001622690">
    <property type="component" value="Chromosome"/>
</dbReference>
<gene>
    <name evidence="3" type="ORF">OHU27_13845</name>
</gene>
<organism evidence="3 4">
    <name type="scientific">Streptomyces nigra</name>
    <dbReference type="NCBI Taxonomy" id="1827580"/>
    <lineage>
        <taxon>Bacteria</taxon>
        <taxon>Bacillati</taxon>
        <taxon>Actinomycetota</taxon>
        <taxon>Actinomycetes</taxon>
        <taxon>Kitasatosporales</taxon>
        <taxon>Streptomycetaceae</taxon>
        <taxon>Streptomyces</taxon>
    </lineage>
</organism>
<dbReference type="Gene3D" id="1.10.340.30">
    <property type="entry name" value="Hypothetical protein, domain 2"/>
    <property type="match status" value="1"/>
</dbReference>
<dbReference type="EMBL" id="CP108125">
    <property type="protein sequence ID" value="WTO83446.1"/>
    <property type="molecule type" value="Genomic_DNA"/>
</dbReference>
<dbReference type="PANTHER" id="PTHR43003:SF6">
    <property type="entry name" value="DNA GLYCOSYLASE"/>
    <property type="match status" value="1"/>
</dbReference>
<dbReference type="InterPro" id="IPR051912">
    <property type="entry name" value="Alkylbase_DNA_Glycosylase/TA"/>
</dbReference>
<evidence type="ECO:0000256" key="2">
    <source>
        <dbReference type="ARBA" id="ARBA00023204"/>
    </source>
</evidence>
<keyword evidence="4" id="KW-1185">Reference proteome</keyword>
<keyword evidence="1" id="KW-0227">DNA damage</keyword>
<sequence>MAGRFPQRPTRTTVRGGQVAVPAGVPRQAPAPGRVRTWVPDGPLDLGLVLGPLRRGPGDPTFRATPDGSVWRTALTPAGPGTLRVAARGTEVRGEAWGPGAEWLLEQLPEMLGAADDPSVFVPRHRVVAEARHRRPGLRLTRTGLVLESLIPSILEQKVTTDEAYRAWRLLVRAYGEPAPGPAPERMCVMPHPRTWALIPSWEWHRAGVDNKRASTVLRAVRVAARMEEAVRMAPAEAQARLELVPGIGPWTSAEVVQRSHGAADAVTVGDVHLPGIVGFALAGDRDADDAVMLELLEPYAGQRHRAARLILLSGRVPKRRVPKMPRVDIGRW</sequence>
<proteinExistence type="predicted"/>
<accession>A0ABZ1IUD7</accession>